<evidence type="ECO:0000256" key="5">
    <source>
        <dbReference type="ARBA" id="ARBA00023187"/>
    </source>
</evidence>
<dbReference type="CDD" id="cd12311">
    <property type="entry name" value="RRM_SRSF2_SRSF8"/>
    <property type="match status" value="1"/>
</dbReference>
<evidence type="ECO:0000256" key="4">
    <source>
        <dbReference type="ARBA" id="ARBA00022884"/>
    </source>
</evidence>
<dbReference type="SUPFAM" id="SSF54928">
    <property type="entry name" value="RNA-binding domain, RBD"/>
    <property type="match status" value="1"/>
</dbReference>
<keyword evidence="3" id="KW-0507">mRNA processing</keyword>
<evidence type="ECO:0000256" key="7">
    <source>
        <dbReference type="ARBA" id="ARBA00029589"/>
    </source>
</evidence>
<evidence type="ECO:0000256" key="9">
    <source>
        <dbReference type="ARBA" id="ARBA00032663"/>
    </source>
</evidence>
<evidence type="ECO:0000256" key="6">
    <source>
        <dbReference type="ARBA" id="ARBA00023242"/>
    </source>
</evidence>
<keyword evidence="4 10" id="KW-0694">RNA-binding</keyword>
<comment type="caution">
    <text evidence="12">The sequence shown here is derived from an EMBL/GenBank/DDBJ whole genome shotgun (WGS) entry which is preliminary data.</text>
</comment>
<sequence length="258" mass="29182">MSRFHYGRGPPPSSESLVSLKIDNLAYRTDVDTLKHYFTRYGEVGDIYIPRDPKTRGSRGFAFVRYYKDRDADYAIKKLDGKEIDGRRITVQMAKYGRPSRPREDEVIVGADRDHVRGAGRVRRRGVRKSIRVPDQVRVPGQIPARTREDPSRGRILQTRANHIGLKRNREAGLEVRVTSRGSIRGGDLSALLTRGREARASLDRVPGNSRTLTRTTIEDNVNKVITFILLTKFLVPSFSSCFRNNLSSNIIVGTEVS</sequence>
<dbReference type="GO" id="GO:0006397">
    <property type="term" value="P:mRNA processing"/>
    <property type="evidence" value="ECO:0007669"/>
    <property type="project" value="UniProtKB-KW"/>
</dbReference>
<protein>
    <recommendedName>
        <fullName evidence="2">Serine/arginine-rich splicing factor 2</fullName>
    </recommendedName>
    <alternativeName>
        <fullName evidence="9">Splicing component, 35 kDa</fullName>
    </alternativeName>
    <alternativeName>
        <fullName evidence="8">Splicing factor SC35</fullName>
    </alternativeName>
    <alternativeName>
        <fullName evidence="7">Splicing factor, arginine/serine-rich 2</fullName>
    </alternativeName>
</protein>
<comment type="subcellular location">
    <subcellularLocation>
        <location evidence="1">Nucleus</location>
    </subcellularLocation>
</comment>
<dbReference type="InterPro" id="IPR012677">
    <property type="entry name" value="Nucleotide-bd_a/b_plait_sf"/>
</dbReference>
<evidence type="ECO:0000256" key="8">
    <source>
        <dbReference type="ARBA" id="ARBA00029667"/>
    </source>
</evidence>
<dbReference type="InterPro" id="IPR000504">
    <property type="entry name" value="RRM_dom"/>
</dbReference>
<keyword evidence="13" id="KW-1185">Reference proteome</keyword>
<keyword evidence="6" id="KW-0539">Nucleus</keyword>
<evidence type="ECO:0000313" key="12">
    <source>
        <dbReference type="EMBL" id="KAL3307511.1"/>
    </source>
</evidence>
<dbReference type="InterPro" id="IPR051106">
    <property type="entry name" value="RNA-bind/splicing_reg"/>
</dbReference>
<keyword evidence="5" id="KW-0508">mRNA splicing</keyword>
<dbReference type="GO" id="GO:0008380">
    <property type="term" value="P:RNA splicing"/>
    <property type="evidence" value="ECO:0007669"/>
    <property type="project" value="UniProtKB-KW"/>
</dbReference>
<name>A0ABD2PM74_9PLAT</name>
<dbReference type="Proteomes" id="UP001626550">
    <property type="component" value="Unassembled WGS sequence"/>
</dbReference>
<dbReference type="SMART" id="SM00360">
    <property type="entry name" value="RRM"/>
    <property type="match status" value="1"/>
</dbReference>
<evidence type="ECO:0000313" key="13">
    <source>
        <dbReference type="Proteomes" id="UP001626550"/>
    </source>
</evidence>
<dbReference type="InterPro" id="IPR035979">
    <property type="entry name" value="RBD_domain_sf"/>
</dbReference>
<evidence type="ECO:0000256" key="10">
    <source>
        <dbReference type="PROSITE-ProRule" id="PRU00176"/>
    </source>
</evidence>
<evidence type="ECO:0000256" key="2">
    <source>
        <dbReference type="ARBA" id="ARBA00015058"/>
    </source>
</evidence>
<dbReference type="AlphaFoldDB" id="A0ABD2PM74"/>
<dbReference type="Pfam" id="PF00076">
    <property type="entry name" value="RRM_1"/>
    <property type="match status" value="1"/>
</dbReference>
<dbReference type="Gene3D" id="3.30.70.330">
    <property type="match status" value="1"/>
</dbReference>
<evidence type="ECO:0000256" key="1">
    <source>
        <dbReference type="ARBA" id="ARBA00004123"/>
    </source>
</evidence>
<feature type="domain" description="RRM" evidence="11">
    <location>
        <begin position="18"/>
        <end position="96"/>
    </location>
</feature>
<reference evidence="12 13" key="1">
    <citation type="submission" date="2024-11" db="EMBL/GenBank/DDBJ databases">
        <title>Adaptive evolution of stress response genes in parasites aligns with host niche diversity.</title>
        <authorList>
            <person name="Hahn C."/>
            <person name="Resl P."/>
        </authorList>
    </citation>
    <scope>NUCLEOTIDE SEQUENCE [LARGE SCALE GENOMIC DNA]</scope>
    <source>
        <strain evidence="12">EGGRZ-B1_66</strain>
        <tissue evidence="12">Body</tissue>
    </source>
</reference>
<evidence type="ECO:0000259" key="11">
    <source>
        <dbReference type="PROSITE" id="PS50102"/>
    </source>
</evidence>
<dbReference type="EMBL" id="JBJKFK010007172">
    <property type="protein sequence ID" value="KAL3307511.1"/>
    <property type="molecule type" value="Genomic_DNA"/>
</dbReference>
<dbReference type="PANTHER" id="PTHR48028">
    <property type="entry name" value="GLYCINE-RICH RNA-BINDING PROTEIN RZ1A"/>
    <property type="match status" value="1"/>
</dbReference>
<organism evidence="12 13">
    <name type="scientific">Cichlidogyrus casuarinus</name>
    <dbReference type="NCBI Taxonomy" id="1844966"/>
    <lineage>
        <taxon>Eukaryota</taxon>
        <taxon>Metazoa</taxon>
        <taxon>Spiralia</taxon>
        <taxon>Lophotrochozoa</taxon>
        <taxon>Platyhelminthes</taxon>
        <taxon>Monogenea</taxon>
        <taxon>Monopisthocotylea</taxon>
        <taxon>Dactylogyridea</taxon>
        <taxon>Ancyrocephalidae</taxon>
        <taxon>Cichlidogyrus</taxon>
    </lineage>
</organism>
<accession>A0ABD2PM74</accession>
<dbReference type="GO" id="GO:0003723">
    <property type="term" value="F:RNA binding"/>
    <property type="evidence" value="ECO:0007669"/>
    <property type="project" value="UniProtKB-UniRule"/>
</dbReference>
<dbReference type="GO" id="GO:0005634">
    <property type="term" value="C:nucleus"/>
    <property type="evidence" value="ECO:0007669"/>
    <property type="project" value="UniProtKB-SubCell"/>
</dbReference>
<dbReference type="PANTHER" id="PTHR48028:SF4">
    <property type="entry name" value="SC35-LIKE SPLICING FACTOR"/>
    <property type="match status" value="1"/>
</dbReference>
<gene>
    <name evidence="12" type="ORF">Ciccas_013972</name>
</gene>
<dbReference type="PROSITE" id="PS50102">
    <property type="entry name" value="RRM"/>
    <property type="match status" value="1"/>
</dbReference>
<evidence type="ECO:0000256" key="3">
    <source>
        <dbReference type="ARBA" id="ARBA00022664"/>
    </source>
</evidence>
<proteinExistence type="predicted"/>